<sequence length="160" mass="17452">MGRSDTLTLELYVRSLSAEAGTARVAAVLDRLARLDETDRIDGYEVVVWGDGVSLDDRVLATDAARTIRDAVGELRAWAEETGRDLPGFEERTVRSAVTGEVRHNLTVPTIALAERRDGAVTWVAPCHDDGVHTVAERLGDISRGRERSARDAVVLEADD</sequence>
<dbReference type="RefSeq" id="WP_250874700.1">
    <property type="nucleotide sequence ID" value="NZ_JALXFV010000008.1"/>
</dbReference>
<reference evidence="1 2" key="1">
    <citation type="journal article" date="2019" name="Int. J. Syst. Evol. Microbiol.">
        <title>The Global Catalogue of Microorganisms (GCM) 10K type strain sequencing project: providing services to taxonomists for standard genome sequencing and annotation.</title>
        <authorList>
            <consortium name="The Broad Institute Genomics Platform"/>
            <consortium name="The Broad Institute Genome Sequencing Center for Infectious Disease"/>
            <person name="Wu L."/>
            <person name="Ma J."/>
        </authorList>
    </citation>
    <scope>NUCLEOTIDE SEQUENCE [LARGE SCALE GENOMIC DNA]</scope>
    <source>
        <strain evidence="1 2">CGMCC 1.12563</strain>
    </source>
</reference>
<comment type="caution">
    <text evidence="1">The sequence shown here is derived from an EMBL/GenBank/DDBJ whole genome shotgun (WGS) entry which is preliminary data.</text>
</comment>
<dbReference type="InterPro" id="IPR046783">
    <property type="entry name" value="HTH_63"/>
</dbReference>
<accession>A0ABD6AYD1</accession>
<dbReference type="AlphaFoldDB" id="A0ABD6AYD1"/>
<organism evidence="1 2">
    <name type="scientific">Halomarina rubra</name>
    <dbReference type="NCBI Taxonomy" id="2071873"/>
    <lineage>
        <taxon>Archaea</taxon>
        <taxon>Methanobacteriati</taxon>
        <taxon>Methanobacteriota</taxon>
        <taxon>Stenosarchaea group</taxon>
        <taxon>Halobacteria</taxon>
        <taxon>Halobacteriales</taxon>
        <taxon>Natronomonadaceae</taxon>
        <taxon>Halomarina</taxon>
    </lineage>
</organism>
<name>A0ABD6AYD1_9EURY</name>
<dbReference type="Pfam" id="PF20575">
    <property type="entry name" value="HTH_63"/>
    <property type="match status" value="1"/>
</dbReference>
<protein>
    <submittedName>
        <fullName evidence="1">HTH domain-containing protein</fullName>
    </submittedName>
</protein>
<evidence type="ECO:0000313" key="2">
    <source>
        <dbReference type="Proteomes" id="UP001597187"/>
    </source>
</evidence>
<keyword evidence="2" id="KW-1185">Reference proteome</keyword>
<dbReference type="Proteomes" id="UP001597187">
    <property type="component" value="Unassembled WGS sequence"/>
</dbReference>
<dbReference type="EMBL" id="JBHUDC010000008">
    <property type="protein sequence ID" value="MFD1514762.1"/>
    <property type="molecule type" value="Genomic_DNA"/>
</dbReference>
<proteinExistence type="predicted"/>
<evidence type="ECO:0000313" key="1">
    <source>
        <dbReference type="EMBL" id="MFD1514762.1"/>
    </source>
</evidence>
<gene>
    <name evidence="1" type="ORF">ACFSBT_15885</name>
</gene>